<dbReference type="AlphaFoldDB" id="A0A0D8L9M8"/>
<dbReference type="InterPro" id="IPR050834">
    <property type="entry name" value="Glycosyltransf_2"/>
</dbReference>
<evidence type="ECO:0000259" key="2">
    <source>
        <dbReference type="Pfam" id="PF00535"/>
    </source>
</evidence>
<evidence type="ECO:0000256" key="1">
    <source>
        <dbReference type="SAM" id="Phobius"/>
    </source>
</evidence>
<dbReference type="EMBL" id="JZSH01000037">
    <property type="protein sequence ID" value="KJF78562.1"/>
    <property type="molecule type" value="Genomic_DNA"/>
</dbReference>
<dbReference type="PANTHER" id="PTHR43685:SF11">
    <property type="entry name" value="GLYCOSYLTRANSFERASE TAGX-RELATED"/>
    <property type="match status" value="1"/>
</dbReference>
<accession>A0A0D8L9M8</accession>
<proteinExistence type="predicted"/>
<protein>
    <recommendedName>
        <fullName evidence="2">Glycosyltransferase 2-like domain-containing protein</fullName>
    </recommendedName>
</protein>
<evidence type="ECO:0000313" key="3">
    <source>
        <dbReference type="EMBL" id="KJF78562.1"/>
    </source>
</evidence>
<keyword evidence="1" id="KW-0472">Membrane</keyword>
<sequence length="73" mass="8373">MNSTYNDKLVSFVLISYNQEKYIEDALLSVLEQDYSNLEIIVSDDGSTDNTKNIINVIIIIILFSWIIKKTKA</sequence>
<dbReference type="SUPFAM" id="SSF53448">
    <property type="entry name" value="Nucleotide-diphospho-sugar transferases"/>
    <property type="match status" value="1"/>
</dbReference>
<dbReference type="Pfam" id="PF00535">
    <property type="entry name" value="Glycos_transf_2"/>
    <property type="match status" value="1"/>
</dbReference>
<feature type="domain" description="Glycosyltransferase 2-like" evidence="2">
    <location>
        <begin position="11"/>
        <end position="58"/>
    </location>
</feature>
<keyword evidence="1" id="KW-0812">Transmembrane</keyword>
<dbReference type="InterPro" id="IPR001173">
    <property type="entry name" value="Glyco_trans_2-like"/>
</dbReference>
<organism evidence="3 4">
    <name type="scientific">Morganella morganii</name>
    <name type="common">Proteus morganii</name>
    <dbReference type="NCBI Taxonomy" id="582"/>
    <lineage>
        <taxon>Bacteria</taxon>
        <taxon>Pseudomonadati</taxon>
        <taxon>Pseudomonadota</taxon>
        <taxon>Gammaproteobacteria</taxon>
        <taxon>Enterobacterales</taxon>
        <taxon>Morganellaceae</taxon>
        <taxon>Morganella</taxon>
    </lineage>
</organism>
<gene>
    <name evidence="3" type="ORF">UA45_05225</name>
</gene>
<dbReference type="InterPro" id="IPR029044">
    <property type="entry name" value="Nucleotide-diphossugar_trans"/>
</dbReference>
<name>A0A0D8L9M8_MORMO</name>
<evidence type="ECO:0000313" key="4">
    <source>
        <dbReference type="Proteomes" id="UP000032582"/>
    </source>
</evidence>
<comment type="caution">
    <text evidence="3">The sequence shown here is derived from an EMBL/GenBank/DDBJ whole genome shotgun (WGS) entry which is preliminary data.</text>
</comment>
<feature type="transmembrane region" description="Helical" evidence="1">
    <location>
        <begin position="53"/>
        <end position="68"/>
    </location>
</feature>
<dbReference type="PATRIC" id="fig|582.24.peg.1585"/>
<reference evidence="3 4" key="1">
    <citation type="submission" date="2015-02" db="EMBL/GenBank/DDBJ databases">
        <title>Whole genome shotgun sequencing of cultured foodborne pathogen.</title>
        <authorList>
            <person name="Timme R."/>
            <person name="Allard M.W."/>
            <person name="Strain E."/>
            <person name="Evans P.S."/>
            <person name="Brown E."/>
        </authorList>
    </citation>
    <scope>NUCLEOTIDE SEQUENCE [LARGE SCALE GENOMIC DNA]</scope>
    <source>
        <strain evidence="3 4">GCSL-TSO-24</strain>
    </source>
</reference>
<dbReference type="Gene3D" id="3.90.550.10">
    <property type="entry name" value="Spore Coat Polysaccharide Biosynthesis Protein SpsA, Chain A"/>
    <property type="match status" value="1"/>
</dbReference>
<dbReference type="Proteomes" id="UP000032582">
    <property type="component" value="Unassembled WGS sequence"/>
</dbReference>
<dbReference type="PANTHER" id="PTHR43685">
    <property type="entry name" value="GLYCOSYLTRANSFERASE"/>
    <property type="match status" value="1"/>
</dbReference>
<keyword evidence="1" id="KW-1133">Transmembrane helix</keyword>